<evidence type="ECO:0000313" key="1">
    <source>
        <dbReference type="EMBL" id="CDM38215.1"/>
    </source>
</evidence>
<accession>W6QP68</accession>
<dbReference type="Proteomes" id="UP000030686">
    <property type="component" value="Unassembled WGS sequence"/>
</dbReference>
<organism evidence="1 2">
    <name type="scientific">Penicillium roqueforti (strain FM164)</name>
    <dbReference type="NCBI Taxonomy" id="1365484"/>
    <lineage>
        <taxon>Eukaryota</taxon>
        <taxon>Fungi</taxon>
        <taxon>Dikarya</taxon>
        <taxon>Ascomycota</taxon>
        <taxon>Pezizomycotina</taxon>
        <taxon>Eurotiomycetes</taxon>
        <taxon>Eurotiomycetidae</taxon>
        <taxon>Eurotiales</taxon>
        <taxon>Aspergillaceae</taxon>
        <taxon>Penicillium</taxon>
    </lineage>
</organism>
<dbReference type="OrthoDB" id="5412996at2759"/>
<proteinExistence type="predicted"/>
<gene>
    <name evidence="1" type="ORF">PROQFM164_S10g000029</name>
</gene>
<dbReference type="AlphaFoldDB" id="W6QP68"/>
<reference evidence="1" key="1">
    <citation type="journal article" date="2014" name="Nat. Commun.">
        <title>Multiple recent horizontal transfers of a large genomic region in cheese making fungi.</title>
        <authorList>
            <person name="Cheeseman K."/>
            <person name="Ropars J."/>
            <person name="Renault P."/>
            <person name="Dupont J."/>
            <person name="Gouzy J."/>
            <person name="Branca A."/>
            <person name="Abraham A.L."/>
            <person name="Ceppi M."/>
            <person name="Conseiller E."/>
            <person name="Debuchy R."/>
            <person name="Malagnac F."/>
            <person name="Goarin A."/>
            <person name="Silar P."/>
            <person name="Lacoste S."/>
            <person name="Sallet E."/>
            <person name="Bensimon A."/>
            <person name="Giraud T."/>
            <person name="Brygoo Y."/>
        </authorList>
    </citation>
    <scope>NUCLEOTIDE SEQUENCE [LARGE SCALE GENOMIC DNA]</scope>
    <source>
        <strain evidence="1">FM164</strain>
    </source>
</reference>
<keyword evidence="2" id="KW-1185">Reference proteome</keyword>
<name>W6QP68_PENRF</name>
<protein>
    <recommendedName>
        <fullName evidence="3">Protein kinase-like domain</fullName>
    </recommendedName>
</protein>
<evidence type="ECO:0000313" key="2">
    <source>
        <dbReference type="Proteomes" id="UP000030686"/>
    </source>
</evidence>
<evidence type="ECO:0008006" key="3">
    <source>
        <dbReference type="Google" id="ProtNLM"/>
    </source>
</evidence>
<dbReference type="OMA" id="TEWWDER"/>
<sequence length="177" mass="20980">MIMKSDSDLTTVRVVDLEWVYAGPAQLFGSAPWWLLHDRPVNDEWKIENSDHAPVATEHYFDCLRIFNEALVKEEEKRPKSQYKELSEHVKWSETSGAIWVHMLLFSGFFNPLGFPYMKWRQFIGFEWWMKRVSELQIRPEVKDFVCDKLRDLDEYDKGRKGRGTQGLSRSWSDDEG</sequence>
<dbReference type="EMBL" id="HG792024">
    <property type="protein sequence ID" value="CDM38215.1"/>
    <property type="molecule type" value="Genomic_DNA"/>
</dbReference>